<dbReference type="Proteomes" id="UP000008008">
    <property type="component" value="Chromosome"/>
</dbReference>
<evidence type="ECO:0000313" key="2">
    <source>
        <dbReference type="Proteomes" id="UP000008008"/>
    </source>
</evidence>
<keyword evidence="2" id="KW-1185">Reference proteome</keyword>
<gene>
    <name evidence="1" type="ordered locus">MCI_02885</name>
</gene>
<dbReference type="RefSeq" id="WP_014409562.1">
    <property type="nucleotide sequence ID" value="NC_017043.1"/>
</dbReference>
<organism evidence="1 2">
    <name type="scientific">Rickettsia montanensis (strain OSU 85-930)</name>
    <dbReference type="NCBI Taxonomy" id="1105114"/>
    <lineage>
        <taxon>Bacteria</taxon>
        <taxon>Pseudomonadati</taxon>
        <taxon>Pseudomonadota</taxon>
        <taxon>Alphaproteobacteria</taxon>
        <taxon>Rickettsiales</taxon>
        <taxon>Rickettsiaceae</taxon>
        <taxon>Rickettsieae</taxon>
        <taxon>Rickettsia</taxon>
        <taxon>spotted fever group</taxon>
    </lineage>
</organism>
<evidence type="ECO:0000313" key="1">
    <source>
        <dbReference type="EMBL" id="AFC73464.1"/>
    </source>
</evidence>
<accession>H8KCK6</accession>
<sequence>MTAHFEELQDFHQNLDNLNFLVPLQKYIPECQPKDYKSFVNLEAITWNRFLVKYQKLFENIQKYYLASVVIVRILYNC</sequence>
<reference evidence="2" key="1">
    <citation type="submission" date="2012-02" db="EMBL/GenBank/DDBJ databases">
        <title>Complete genome sequence of Rickettsia montanensis strain OSU 85-930.</title>
        <authorList>
            <person name="Johnson S.L."/>
            <person name="Munk A.C."/>
            <person name="Han S."/>
            <person name="Bruce D.C."/>
            <person name="Dasch G.A."/>
        </authorList>
    </citation>
    <scope>NUCLEOTIDE SEQUENCE [LARGE SCALE GENOMIC DNA]</scope>
    <source>
        <strain evidence="2">OSU 85-930</strain>
    </source>
</reference>
<name>H8KCK6_RICMS</name>
<dbReference type="KEGG" id="rmo:MCI_02885"/>
<protein>
    <submittedName>
        <fullName evidence="1">Uncharacterized protein</fullName>
    </submittedName>
</protein>
<dbReference type="EMBL" id="CP003340">
    <property type="protein sequence ID" value="AFC73464.1"/>
    <property type="molecule type" value="Genomic_DNA"/>
</dbReference>
<dbReference type="AlphaFoldDB" id="H8KCK6"/>
<proteinExistence type="predicted"/>
<dbReference type="HOGENOM" id="CLU_2668716_0_0_5"/>